<dbReference type="GO" id="GO:0003700">
    <property type="term" value="F:DNA-binding transcription factor activity"/>
    <property type="evidence" value="ECO:0007669"/>
    <property type="project" value="InterPro"/>
</dbReference>
<feature type="coiled-coil region" evidence="5">
    <location>
        <begin position="82"/>
        <end position="116"/>
    </location>
</feature>
<dbReference type="EMBL" id="KZ559138">
    <property type="protein sequence ID" value="PLB38069.1"/>
    <property type="molecule type" value="Genomic_DNA"/>
</dbReference>
<dbReference type="PANTHER" id="PTHR19304">
    <property type="entry name" value="CYCLIC-AMP RESPONSE ELEMENT BINDING PROTEIN"/>
    <property type="match status" value="1"/>
</dbReference>
<evidence type="ECO:0000256" key="2">
    <source>
        <dbReference type="ARBA" id="ARBA00023015"/>
    </source>
</evidence>
<gene>
    <name evidence="8" type="ORF">BDW47DRAFT_105777</name>
</gene>
<feature type="domain" description="BZIP" evidence="7">
    <location>
        <begin position="57"/>
        <end position="120"/>
    </location>
</feature>
<dbReference type="SUPFAM" id="SSF57959">
    <property type="entry name" value="Leucine zipper domain"/>
    <property type="match status" value="1"/>
</dbReference>
<dbReference type="GO" id="GO:0005634">
    <property type="term" value="C:nucleus"/>
    <property type="evidence" value="ECO:0007669"/>
    <property type="project" value="UniProtKB-SubCell"/>
</dbReference>
<organism evidence="8 9">
    <name type="scientific">Aspergillus candidus</name>
    <dbReference type="NCBI Taxonomy" id="41067"/>
    <lineage>
        <taxon>Eukaryota</taxon>
        <taxon>Fungi</taxon>
        <taxon>Dikarya</taxon>
        <taxon>Ascomycota</taxon>
        <taxon>Pezizomycotina</taxon>
        <taxon>Eurotiomycetes</taxon>
        <taxon>Eurotiomycetidae</taxon>
        <taxon>Eurotiales</taxon>
        <taxon>Aspergillaceae</taxon>
        <taxon>Aspergillus</taxon>
        <taxon>Aspergillus subgen. Circumdati</taxon>
    </lineage>
</organism>
<dbReference type="GeneID" id="36519797"/>
<comment type="subcellular location">
    <subcellularLocation>
        <location evidence="1">Nucleus</location>
    </subcellularLocation>
</comment>
<dbReference type="InterPro" id="IPR051027">
    <property type="entry name" value="bZIP_transcription_factors"/>
</dbReference>
<name>A0A2I2FBR9_ASPCN</name>
<protein>
    <recommendedName>
        <fullName evidence="7">BZIP domain-containing protein</fullName>
    </recommendedName>
</protein>
<dbReference type="PROSITE" id="PS50217">
    <property type="entry name" value="BZIP"/>
    <property type="match status" value="1"/>
</dbReference>
<dbReference type="CDD" id="cd14687">
    <property type="entry name" value="bZIP_ATF2"/>
    <property type="match status" value="1"/>
</dbReference>
<dbReference type="Pfam" id="PF00170">
    <property type="entry name" value="bZIP_1"/>
    <property type="match status" value="1"/>
</dbReference>
<dbReference type="STRING" id="41067.A0A2I2FBR9"/>
<evidence type="ECO:0000256" key="4">
    <source>
        <dbReference type="ARBA" id="ARBA00023242"/>
    </source>
</evidence>
<evidence type="ECO:0000313" key="8">
    <source>
        <dbReference type="EMBL" id="PLB38069.1"/>
    </source>
</evidence>
<evidence type="ECO:0000256" key="5">
    <source>
        <dbReference type="SAM" id="Coils"/>
    </source>
</evidence>
<dbReference type="AlphaFoldDB" id="A0A2I2FBR9"/>
<dbReference type="RefSeq" id="XP_024672081.1">
    <property type="nucleotide sequence ID" value="XM_024812637.1"/>
</dbReference>
<keyword evidence="5" id="KW-0175">Coiled coil</keyword>
<evidence type="ECO:0000256" key="6">
    <source>
        <dbReference type="SAM" id="MobiDB-lite"/>
    </source>
</evidence>
<dbReference type="OrthoDB" id="295274at2759"/>
<accession>A0A2I2FBR9</accession>
<evidence type="ECO:0000256" key="3">
    <source>
        <dbReference type="ARBA" id="ARBA00023163"/>
    </source>
</evidence>
<keyword evidence="2" id="KW-0805">Transcription regulation</keyword>
<dbReference type="Proteomes" id="UP000234585">
    <property type="component" value="Unassembled WGS sequence"/>
</dbReference>
<dbReference type="Gene3D" id="1.20.5.170">
    <property type="match status" value="1"/>
</dbReference>
<dbReference type="InterPro" id="IPR046347">
    <property type="entry name" value="bZIP_sf"/>
</dbReference>
<feature type="compositionally biased region" description="Basic residues" evidence="6">
    <location>
        <begin position="42"/>
        <end position="53"/>
    </location>
</feature>
<dbReference type="InterPro" id="IPR004827">
    <property type="entry name" value="bZIP"/>
</dbReference>
<evidence type="ECO:0000256" key="1">
    <source>
        <dbReference type="ARBA" id="ARBA00004123"/>
    </source>
</evidence>
<proteinExistence type="predicted"/>
<keyword evidence="9" id="KW-1185">Reference proteome</keyword>
<dbReference type="SMART" id="SM00338">
    <property type="entry name" value="BRLZ"/>
    <property type="match status" value="1"/>
</dbReference>
<sequence length="297" mass="32195">MHHQGLPRVGPASLPSPPVTPRKFSVSLSPSNDTHETSTPSPKRRKGSTRKTTKPTPEEREQYLERNRLAASKCRQKRKRESEGLETRYNLLKAKHEELEELEHELRNAVTRFKTNLLGHHNCGDPNVNAYLQQEAILIPQKYAQSNLAAYLSSPASAHQAPSQANFQVPSQTTFQPPSPAMMIAPPSFSSPGFSASGTSNISNPSLASPTSAVSFDSSFGQEAAGTASATMPSHGTNAFDDAIALRFPDPPLPIMGGECPCDQPPSTMMDSEVLSAQETSFLNDIYLIDPELDLGA</sequence>
<reference evidence="8 9" key="1">
    <citation type="submission" date="2017-12" db="EMBL/GenBank/DDBJ databases">
        <authorList>
            <consortium name="DOE Joint Genome Institute"/>
            <person name="Haridas S."/>
            <person name="Kjaerbolling I."/>
            <person name="Vesth T.C."/>
            <person name="Frisvad J.C."/>
            <person name="Nybo J.L."/>
            <person name="Theobald S."/>
            <person name="Kuo A."/>
            <person name="Bowyer P."/>
            <person name="Matsuda Y."/>
            <person name="Mondo S."/>
            <person name="Lyhne E.K."/>
            <person name="Kogle M.E."/>
            <person name="Clum A."/>
            <person name="Lipzen A."/>
            <person name="Salamov A."/>
            <person name="Ngan C.Y."/>
            <person name="Daum C."/>
            <person name="Chiniquy J."/>
            <person name="Barry K."/>
            <person name="LaButti K."/>
            <person name="Simmons B.A."/>
            <person name="Magnuson J.K."/>
            <person name="Mortensen U.H."/>
            <person name="Larsen T.O."/>
            <person name="Grigoriev I.V."/>
            <person name="Baker S.E."/>
            <person name="Andersen M.R."/>
            <person name="Nordberg H.P."/>
            <person name="Cantor M.N."/>
            <person name="Hua S.X."/>
        </authorList>
    </citation>
    <scope>NUCLEOTIDE SEQUENCE [LARGE SCALE GENOMIC DNA]</scope>
    <source>
        <strain evidence="8 9">CBS 102.13</strain>
    </source>
</reference>
<evidence type="ECO:0000259" key="7">
    <source>
        <dbReference type="PROSITE" id="PS50217"/>
    </source>
</evidence>
<evidence type="ECO:0000313" key="9">
    <source>
        <dbReference type="Proteomes" id="UP000234585"/>
    </source>
</evidence>
<keyword evidence="3" id="KW-0804">Transcription</keyword>
<keyword evidence="4" id="KW-0539">Nucleus</keyword>
<feature type="region of interest" description="Disordered" evidence="6">
    <location>
        <begin position="1"/>
        <end position="63"/>
    </location>
</feature>